<dbReference type="AlphaFoldDB" id="A0AAD6V3L6"/>
<keyword evidence="3" id="KW-1185">Reference proteome</keyword>
<dbReference type="EMBL" id="JARJCW010000059">
    <property type="protein sequence ID" value="KAJ7201407.1"/>
    <property type="molecule type" value="Genomic_DNA"/>
</dbReference>
<accession>A0AAD6V3L6</accession>
<organism evidence="2 3">
    <name type="scientific">Mycena pura</name>
    <dbReference type="NCBI Taxonomy" id="153505"/>
    <lineage>
        <taxon>Eukaryota</taxon>
        <taxon>Fungi</taxon>
        <taxon>Dikarya</taxon>
        <taxon>Basidiomycota</taxon>
        <taxon>Agaricomycotina</taxon>
        <taxon>Agaricomycetes</taxon>
        <taxon>Agaricomycetidae</taxon>
        <taxon>Agaricales</taxon>
        <taxon>Marasmiineae</taxon>
        <taxon>Mycenaceae</taxon>
        <taxon>Mycena</taxon>
    </lineage>
</organism>
<feature type="region of interest" description="Disordered" evidence="1">
    <location>
        <begin position="152"/>
        <end position="171"/>
    </location>
</feature>
<evidence type="ECO:0000313" key="3">
    <source>
        <dbReference type="Proteomes" id="UP001219525"/>
    </source>
</evidence>
<sequence>MLPQHSQTSLFLLPHRPSPIVLAPDLCDLCDLLNANSGEAGYSPFTLTSRTPRSTCLPPRVSSASESSLPGRYSINPHPPDNLPWDDLDEDPLVAAYRVLLLVNGWIMGKWVANLGAPTSPSQFGVAHGWDAASDEDAPGLPVLSLAIPSAAHRPSSATRHSRARCTPPKSPAVRVVSHVLRAVIRHPLPTVRAPGQHPAPATPPSPATRSRFIQELRAVACCPPPAHFTCPCRLLPDAACKVPAGECQRRRCPRGCPELSDDKCARARKEMQAMLQRAGEAAPAAE</sequence>
<comment type="caution">
    <text evidence="2">The sequence shown here is derived from an EMBL/GenBank/DDBJ whole genome shotgun (WGS) entry which is preliminary data.</text>
</comment>
<protein>
    <submittedName>
        <fullName evidence="2">Uncharacterized protein</fullName>
    </submittedName>
</protein>
<proteinExistence type="predicted"/>
<name>A0AAD6V3L6_9AGAR</name>
<reference evidence="2" key="1">
    <citation type="submission" date="2023-03" db="EMBL/GenBank/DDBJ databases">
        <title>Massive genome expansion in bonnet fungi (Mycena s.s.) driven by repeated elements and novel gene families across ecological guilds.</title>
        <authorList>
            <consortium name="Lawrence Berkeley National Laboratory"/>
            <person name="Harder C.B."/>
            <person name="Miyauchi S."/>
            <person name="Viragh M."/>
            <person name="Kuo A."/>
            <person name="Thoen E."/>
            <person name="Andreopoulos B."/>
            <person name="Lu D."/>
            <person name="Skrede I."/>
            <person name="Drula E."/>
            <person name="Henrissat B."/>
            <person name="Morin E."/>
            <person name="Kohler A."/>
            <person name="Barry K."/>
            <person name="LaButti K."/>
            <person name="Morin E."/>
            <person name="Salamov A."/>
            <person name="Lipzen A."/>
            <person name="Mereny Z."/>
            <person name="Hegedus B."/>
            <person name="Baldrian P."/>
            <person name="Stursova M."/>
            <person name="Weitz H."/>
            <person name="Taylor A."/>
            <person name="Grigoriev I.V."/>
            <person name="Nagy L.G."/>
            <person name="Martin F."/>
            <person name="Kauserud H."/>
        </authorList>
    </citation>
    <scope>NUCLEOTIDE SEQUENCE</scope>
    <source>
        <strain evidence="2">9144</strain>
    </source>
</reference>
<gene>
    <name evidence="2" type="ORF">GGX14DRAFT_400167</name>
</gene>
<feature type="region of interest" description="Disordered" evidence="1">
    <location>
        <begin position="188"/>
        <end position="208"/>
    </location>
</feature>
<evidence type="ECO:0000256" key="1">
    <source>
        <dbReference type="SAM" id="MobiDB-lite"/>
    </source>
</evidence>
<evidence type="ECO:0000313" key="2">
    <source>
        <dbReference type="EMBL" id="KAJ7201407.1"/>
    </source>
</evidence>
<dbReference type="Proteomes" id="UP001219525">
    <property type="component" value="Unassembled WGS sequence"/>
</dbReference>